<gene>
    <name evidence="9" type="ORF">EU96_0109</name>
</gene>
<accession>A0A0A2AD83</accession>
<dbReference type="GO" id="GO:0004222">
    <property type="term" value="F:metalloendopeptidase activity"/>
    <property type="evidence" value="ECO:0007669"/>
    <property type="project" value="InterPro"/>
</dbReference>
<dbReference type="InterPro" id="IPR006026">
    <property type="entry name" value="Peptidase_Metallo"/>
</dbReference>
<keyword evidence="6" id="KW-0862">Zinc</keyword>
<dbReference type="SMART" id="SM00028">
    <property type="entry name" value="TPR"/>
    <property type="match status" value="7"/>
</dbReference>
<dbReference type="SMART" id="SM00235">
    <property type="entry name" value="ZnMc"/>
    <property type="match status" value="1"/>
</dbReference>
<dbReference type="OrthoDB" id="541937at2"/>
<dbReference type="STRING" id="74545.EU96_0109"/>
<dbReference type="SUPFAM" id="SSF55486">
    <property type="entry name" value="Metalloproteases ('zincins'), catalytic domain"/>
    <property type="match status" value="1"/>
</dbReference>
<dbReference type="InterPro" id="IPR019734">
    <property type="entry name" value="TPR_rpt"/>
</dbReference>
<dbReference type="Pfam" id="PF00413">
    <property type="entry name" value="Peptidase_M10"/>
    <property type="match status" value="1"/>
</dbReference>
<feature type="domain" description="Peptidase metallopeptidase" evidence="8">
    <location>
        <begin position="332"/>
        <end position="502"/>
    </location>
</feature>
<evidence type="ECO:0000256" key="6">
    <source>
        <dbReference type="ARBA" id="ARBA00022833"/>
    </source>
</evidence>
<proteinExistence type="predicted"/>
<keyword evidence="4" id="KW-0378">Hydrolase</keyword>
<evidence type="ECO:0000259" key="8">
    <source>
        <dbReference type="SMART" id="SM00235"/>
    </source>
</evidence>
<feature type="repeat" description="TPR" evidence="7">
    <location>
        <begin position="81"/>
        <end position="114"/>
    </location>
</feature>
<evidence type="ECO:0000313" key="9">
    <source>
        <dbReference type="EMBL" id="KGF98801.1"/>
    </source>
</evidence>
<dbReference type="eggNOG" id="COG0457">
    <property type="taxonomic scope" value="Bacteria"/>
</dbReference>
<reference evidence="10" key="1">
    <citation type="journal article" date="2014" name="Sci. Data">
        <title>Genomes of diverse isolates of the marine cyanobacterium Prochlorococcus.</title>
        <authorList>
            <person name="Biller S."/>
            <person name="Berube P."/>
            <person name="Thompson J."/>
            <person name="Kelly L."/>
            <person name="Roggensack S."/>
            <person name="Awad L."/>
            <person name="Roache-Johnson K."/>
            <person name="Ding H."/>
            <person name="Giovannoni S.J."/>
            <person name="Moore L.R."/>
            <person name="Chisholm S.W."/>
        </authorList>
    </citation>
    <scope>NUCLEOTIDE SEQUENCE [LARGE SCALE GENOMIC DNA]</scope>
    <source>
        <strain evidence="10">MIT 9302</strain>
    </source>
</reference>
<evidence type="ECO:0000256" key="1">
    <source>
        <dbReference type="ARBA" id="ARBA00022670"/>
    </source>
</evidence>
<dbReference type="RefSeq" id="WP_052044248.1">
    <property type="nucleotide sequence ID" value="NZ_CP138951.1"/>
</dbReference>
<dbReference type="GO" id="GO:0031012">
    <property type="term" value="C:extracellular matrix"/>
    <property type="evidence" value="ECO:0007669"/>
    <property type="project" value="InterPro"/>
</dbReference>
<dbReference type="Proteomes" id="UP000030445">
    <property type="component" value="Unassembled WGS sequence"/>
</dbReference>
<dbReference type="InterPro" id="IPR001818">
    <property type="entry name" value="Pept_M10_metallopeptidase"/>
</dbReference>
<feature type="repeat" description="TPR" evidence="7">
    <location>
        <begin position="227"/>
        <end position="260"/>
    </location>
</feature>
<dbReference type="PROSITE" id="PS50005">
    <property type="entry name" value="TPR"/>
    <property type="match status" value="4"/>
</dbReference>
<evidence type="ECO:0000256" key="7">
    <source>
        <dbReference type="PROSITE-ProRule" id="PRU00339"/>
    </source>
</evidence>
<protein>
    <submittedName>
        <fullName evidence="9">Asparaginyl-tRNA synthetase</fullName>
        <ecNumber evidence="9">6.1.1.22</ecNumber>
    </submittedName>
</protein>
<dbReference type="EMBL" id="JNAM01000002">
    <property type="protein sequence ID" value="KGF98801.1"/>
    <property type="molecule type" value="Genomic_DNA"/>
</dbReference>
<feature type="repeat" description="TPR" evidence="7">
    <location>
        <begin position="47"/>
        <end position="80"/>
    </location>
</feature>
<evidence type="ECO:0000256" key="4">
    <source>
        <dbReference type="ARBA" id="ARBA00022801"/>
    </source>
</evidence>
<dbReference type="GO" id="GO:0006508">
    <property type="term" value="P:proteolysis"/>
    <property type="evidence" value="ECO:0007669"/>
    <property type="project" value="UniProtKB-KW"/>
</dbReference>
<dbReference type="PANTHER" id="PTHR44858:SF1">
    <property type="entry name" value="UDP-N-ACETYLGLUCOSAMINE--PEPTIDE N-ACETYLGLUCOSAMINYLTRANSFERASE SPINDLY-RELATED"/>
    <property type="match status" value="1"/>
</dbReference>
<comment type="caution">
    <text evidence="9">The sequence shown here is derived from an EMBL/GenBank/DDBJ whole genome shotgun (WGS) entry which is preliminary data.</text>
</comment>
<dbReference type="Gene3D" id="1.25.40.10">
    <property type="entry name" value="Tetratricopeptide repeat domain"/>
    <property type="match status" value="3"/>
</dbReference>
<keyword evidence="3" id="KW-0677">Repeat</keyword>
<sequence length="526" mass="60543">MKKRTAFIGAILSLIPLGQPLLRGTGIALISSAVIHSLSAKAETNNANYFYKKGLKKYDQDDFRGALSEFTKAIKINSEYGDAYYYRGRVKKELLDIKGAIEDYTKAIKINPNDGRAYYYRAIIKEGRRDFQGAIEDYKKAIKINPNDGRAYYNKAILYSSYNRVILKEGQKRDVKGAIKDYTKAIKINPNDVVAYYYRAILKEGQRDIKGVIEDYTKAIKINPEYGDAYYNRGRAKQELLDTKGAIEDYTKAIKINPENADAYFNRSKAKDELKDYESAFLDMKRSLEISSKGKDGIFIKDIVPLTILNKRSELNIRDDMLKGFRQFAGFDGKTYQKPITYYIHDKTGRLSSKLLPKAFKKTYEISDDAEKFIVDIFSKIDSYIDLDFMRVDSPSKAMIKIFKTNEWEEEGKTGYMSSDTYPKYRIEIAWSEGFRYNKLQMKKYPTLSVDGASIIVHEIAHALGLWHRDPGCGRYCNFVIDPKDERFTTEDTIMSYNDYRSPDDSFLTELDIVALRTIWGLEKGN</sequence>
<dbReference type="GO" id="GO:0008270">
    <property type="term" value="F:zinc ion binding"/>
    <property type="evidence" value="ECO:0007669"/>
    <property type="project" value="InterPro"/>
</dbReference>
<dbReference type="PANTHER" id="PTHR44858">
    <property type="entry name" value="TETRATRICOPEPTIDE REPEAT PROTEIN 6"/>
    <property type="match status" value="1"/>
</dbReference>
<dbReference type="InterPro" id="IPR024079">
    <property type="entry name" value="MetalloPept_cat_dom_sf"/>
</dbReference>
<keyword evidence="5 7" id="KW-0802">TPR repeat</keyword>
<dbReference type="EC" id="6.1.1.22" evidence="9"/>
<dbReference type="InterPro" id="IPR011990">
    <property type="entry name" value="TPR-like_helical_dom_sf"/>
</dbReference>
<organism evidence="9 10">
    <name type="scientific">Prochlorococcus marinus str. MIT 9302</name>
    <dbReference type="NCBI Taxonomy" id="74545"/>
    <lineage>
        <taxon>Bacteria</taxon>
        <taxon>Bacillati</taxon>
        <taxon>Cyanobacteriota</taxon>
        <taxon>Cyanophyceae</taxon>
        <taxon>Synechococcales</taxon>
        <taxon>Prochlorococcaceae</taxon>
        <taxon>Prochlorococcus</taxon>
    </lineage>
</organism>
<dbReference type="Gene3D" id="3.40.390.10">
    <property type="entry name" value="Collagenase (Catalytic Domain)"/>
    <property type="match status" value="1"/>
</dbReference>
<dbReference type="AlphaFoldDB" id="A0A0A2AD83"/>
<feature type="repeat" description="TPR" evidence="7">
    <location>
        <begin position="115"/>
        <end position="148"/>
    </location>
</feature>
<keyword evidence="2" id="KW-0479">Metal-binding</keyword>
<dbReference type="Pfam" id="PF00515">
    <property type="entry name" value="TPR_1"/>
    <property type="match status" value="2"/>
</dbReference>
<evidence type="ECO:0000256" key="3">
    <source>
        <dbReference type="ARBA" id="ARBA00022737"/>
    </source>
</evidence>
<keyword evidence="9" id="KW-0436">Ligase</keyword>
<dbReference type="Pfam" id="PF13181">
    <property type="entry name" value="TPR_8"/>
    <property type="match status" value="2"/>
</dbReference>
<dbReference type="InterPro" id="IPR050498">
    <property type="entry name" value="Ycf3"/>
</dbReference>
<keyword evidence="1" id="KW-0645">Protease</keyword>
<evidence type="ECO:0000313" key="10">
    <source>
        <dbReference type="Proteomes" id="UP000030445"/>
    </source>
</evidence>
<keyword evidence="9" id="KW-0030">Aminoacyl-tRNA synthetase</keyword>
<evidence type="ECO:0000256" key="2">
    <source>
        <dbReference type="ARBA" id="ARBA00022723"/>
    </source>
</evidence>
<dbReference type="SUPFAM" id="SSF81901">
    <property type="entry name" value="HCP-like"/>
    <property type="match status" value="1"/>
</dbReference>
<evidence type="ECO:0000256" key="5">
    <source>
        <dbReference type="ARBA" id="ARBA00022803"/>
    </source>
</evidence>
<name>A0A0A2AD83_PROMR</name>
<dbReference type="GO" id="GO:0004816">
    <property type="term" value="F:asparagine-tRNA ligase activity"/>
    <property type="evidence" value="ECO:0007669"/>
    <property type="project" value="UniProtKB-EC"/>
</dbReference>